<dbReference type="PANTHER" id="PTHR31614:SF5">
    <property type="entry name" value="ALLERGEN-LIKE PROTEIN BRSN20"/>
    <property type="match status" value="1"/>
</dbReference>
<dbReference type="PANTHER" id="PTHR31614">
    <property type="entry name" value="PROTEIN DOWNSTREAM OF FLC-RELATED"/>
    <property type="match status" value="1"/>
</dbReference>
<keyword evidence="2" id="KW-1015">Disulfide bond</keyword>
<dbReference type="PROSITE" id="PS00925">
    <property type="entry name" value="OLEEI"/>
    <property type="match status" value="1"/>
</dbReference>
<accession>A0A443PGJ0</accession>
<reference evidence="4 5" key="1">
    <citation type="journal article" date="2019" name="Nat. Plants">
        <title>Stout camphor tree genome fills gaps in understanding of flowering plant genome evolution.</title>
        <authorList>
            <person name="Chaw S.M."/>
            <person name="Liu Y.C."/>
            <person name="Wu Y.W."/>
            <person name="Wang H.Y."/>
            <person name="Lin C.I."/>
            <person name="Wu C.S."/>
            <person name="Ke H.M."/>
            <person name="Chang L.Y."/>
            <person name="Hsu C.Y."/>
            <person name="Yang H.T."/>
            <person name="Sudianto E."/>
            <person name="Hsu M.H."/>
            <person name="Wu K.P."/>
            <person name="Wang L.N."/>
            <person name="Leebens-Mack J.H."/>
            <person name="Tsai I.J."/>
        </authorList>
    </citation>
    <scope>NUCLEOTIDE SEQUENCE [LARGE SCALE GENOMIC DNA]</scope>
    <source>
        <strain evidence="5">cv. Chaw 1501</strain>
        <tissue evidence="4">Young leaves</tissue>
    </source>
</reference>
<evidence type="ECO:0000313" key="4">
    <source>
        <dbReference type="EMBL" id="RWR89898.1"/>
    </source>
</evidence>
<keyword evidence="3" id="KW-0732">Signal</keyword>
<dbReference type="Pfam" id="PF01190">
    <property type="entry name" value="Pollen_Ole_e_1"/>
    <property type="match status" value="1"/>
</dbReference>
<evidence type="ECO:0000256" key="3">
    <source>
        <dbReference type="SAM" id="SignalP"/>
    </source>
</evidence>
<keyword evidence="5" id="KW-1185">Reference proteome</keyword>
<dbReference type="InterPro" id="IPR006040">
    <property type="entry name" value="Allergen_Ole_e_I_CS"/>
</dbReference>
<dbReference type="InterPro" id="IPR006041">
    <property type="entry name" value="Pollen_Ole_e1_allergen"/>
</dbReference>
<dbReference type="Proteomes" id="UP000283530">
    <property type="component" value="Unassembled WGS sequence"/>
</dbReference>
<proteinExistence type="inferred from homology"/>
<name>A0A443PGJ0_9MAGN</name>
<dbReference type="EMBL" id="QPKB01000008">
    <property type="protein sequence ID" value="RWR89898.1"/>
    <property type="molecule type" value="Genomic_DNA"/>
</dbReference>
<comment type="caution">
    <text evidence="4">The sequence shown here is derived from an EMBL/GenBank/DDBJ whole genome shotgun (WGS) entry which is preliminary data.</text>
</comment>
<dbReference type="OrthoDB" id="1896520at2759"/>
<evidence type="ECO:0000256" key="1">
    <source>
        <dbReference type="ARBA" id="ARBA00010049"/>
    </source>
</evidence>
<feature type="chain" id="PRO_5019291419" evidence="3">
    <location>
        <begin position="20"/>
        <end position="158"/>
    </location>
</feature>
<sequence>MAKFLMLMALWVLPALVSARPARTNIIVQGRVYCDTCRAGFETSASTSMHGARVRLECRKRASGQMTYSVEGVTDRTGTYKIPVADDHENEICETVLVSSPQMECSTAVQGRERARVVLTRNNGIASNNRYANNLGFEKDAPMVGCAQLMKQYQEYDD</sequence>
<protein>
    <submittedName>
        <fullName evidence="4">Pollen-specific protein C13-like protein</fullName>
    </submittedName>
</protein>
<comment type="similarity">
    <text evidence="1">Belongs to the Ole e I family.</text>
</comment>
<dbReference type="GO" id="GO:0005615">
    <property type="term" value="C:extracellular space"/>
    <property type="evidence" value="ECO:0007669"/>
    <property type="project" value="InterPro"/>
</dbReference>
<feature type="signal peptide" evidence="3">
    <location>
        <begin position="1"/>
        <end position="19"/>
    </location>
</feature>
<dbReference type="AlphaFoldDB" id="A0A443PGJ0"/>
<organism evidence="4 5">
    <name type="scientific">Cinnamomum micranthum f. kanehirae</name>
    <dbReference type="NCBI Taxonomy" id="337451"/>
    <lineage>
        <taxon>Eukaryota</taxon>
        <taxon>Viridiplantae</taxon>
        <taxon>Streptophyta</taxon>
        <taxon>Embryophyta</taxon>
        <taxon>Tracheophyta</taxon>
        <taxon>Spermatophyta</taxon>
        <taxon>Magnoliopsida</taxon>
        <taxon>Magnoliidae</taxon>
        <taxon>Laurales</taxon>
        <taxon>Lauraceae</taxon>
        <taxon>Cinnamomum</taxon>
    </lineage>
</organism>
<evidence type="ECO:0000313" key="5">
    <source>
        <dbReference type="Proteomes" id="UP000283530"/>
    </source>
</evidence>
<gene>
    <name evidence="4" type="ORF">CKAN_01897000</name>
</gene>
<evidence type="ECO:0000256" key="2">
    <source>
        <dbReference type="ARBA" id="ARBA00023157"/>
    </source>
</evidence>